<evidence type="ECO:0000313" key="3">
    <source>
        <dbReference type="Proteomes" id="UP000800981"/>
    </source>
</evidence>
<keyword evidence="3" id="KW-1185">Reference proteome</keyword>
<dbReference type="PANTHER" id="PTHR13887:SF41">
    <property type="entry name" value="THIOREDOXIN SUPERFAMILY PROTEIN"/>
    <property type="match status" value="1"/>
</dbReference>
<protein>
    <submittedName>
        <fullName evidence="2">DsbA family oxidoreductase</fullName>
    </submittedName>
</protein>
<dbReference type="Pfam" id="PF01323">
    <property type="entry name" value="DSBA"/>
    <property type="match status" value="1"/>
</dbReference>
<dbReference type="PANTHER" id="PTHR13887">
    <property type="entry name" value="GLUTATHIONE S-TRANSFERASE KAPPA"/>
    <property type="match status" value="1"/>
</dbReference>
<dbReference type="Proteomes" id="UP000800981">
    <property type="component" value="Unassembled WGS sequence"/>
</dbReference>
<sequence length="207" mass="22913">MKIDVWSDVACPWCYIGKRRLERALEAFDGDVEVEYHAFVLDPSAPDSARPLNDHLRAKFGDRVEEMQAHVTELAAQEGLDFRMADALAVNTVNAHRLLAYGRRHGVQADLKERLLRAYFTEGRDLGDLETLANVAAEAGLDRASVEAYLASDDGTAEVQEELSAARDIGITAVPTYVFDRKYAVQGAQDAETFLRVLRQVAEESAA</sequence>
<dbReference type="SUPFAM" id="SSF52833">
    <property type="entry name" value="Thioredoxin-like"/>
    <property type="match status" value="1"/>
</dbReference>
<dbReference type="InterPro" id="IPR001853">
    <property type="entry name" value="DSBA-like_thioredoxin_dom"/>
</dbReference>
<dbReference type="RefSeq" id="WP_166284121.1">
    <property type="nucleotide sequence ID" value="NZ_JAANNP010000041.1"/>
</dbReference>
<comment type="caution">
    <text evidence="2">The sequence shown here is derived from an EMBL/GenBank/DDBJ whole genome shotgun (WGS) entry which is preliminary data.</text>
</comment>
<dbReference type="EMBL" id="JAANNP010000041">
    <property type="protein sequence ID" value="NHC15621.1"/>
    <property type="molecule type" value="Genomic_DNA"/>
</dbReference>
<evidence type="ECO:0000259" key="1">
    <source>
        <dbReference type="Pfam" id="PF01323"/>
    </source>
</evidence>
<proteinExistence type="predicted"/>
<evidence type="ECO:0000313" key="2">
    <source>
        <dbReference type="EMBL" id="NHC15621.1"/>
    </source>
</evidence>
<dbReference type="InterPro" id="IPR036249">
    <property type="entry name" value="Thioredoxin-like_sf"/>
</dbReference>
<dbReference type="CDD" id="cd03024">
    <property type="entry name" value="DsbA_FrnE"/>
    <property type="match status" value="1"/>
</dbReference>
<dbReference type="Gene3D" id="3.40.30.10">
    <property type="entry name" value="Glutaredoxin"/>
    <property type="match status" value="1"/>
</dbReference>
<feature type="domain" description="DSBA-like thioredoxin" evidence="1">
    <location>
        <begin position="3"/>
        <end position="198"/>
    </location>
</feature>
<reference evidence="2 3" key="1">
    <citation type="submission" date="2020-03" db="EMBL/GenBank/DDBJ databases">
        <title>Two novel Motilibacter sp.</title>
        <authorList>
            <person name="Liu S."/>
        </authorList>
    </citation>
    <scope>NUCLEOTIDE SEQUENCE [LARGE SCALE GENOMIC DNA]</scope>
    <source>
        <strain evidence="2 3">E257</strain>
    </source>
</reference>
<gene>
    <name evidence="2" type="ORF">G9H71_17710</name>
</gene>
<organism evidence="2 3">
    <name type="scientific">Motilibacter deserti</name>
    <dbReference type="NCBI Taxonomy" id="2714956"/>
    <lineage>
        <taxon>Bacteria</taxon>
        <taxon>Bacillati</taxon>
        <taxon>Actinomycetota</taxon>
        <taxon>Actinomycetes</taxon>
        <taxon>Motilibacterales</taxon>
        <taxon>Motilibacteraceae</taxon>
        <taxon>Motilibacter</taxon>
    </lineage>
</organism>
<accession>A0ABX0GZT6</accession>
<name>A0ABX0GZT6_9ACTN</name>